<evidence type="ECO:0000256" key="3">
    <source>
        <dbReference type="ARBA" id="ARBA00022801"/>
    </source>
</evidence>
<proteinExistence type="predicted"/>
<dbReference type="RefSeq" id="WP_261494611.1">
    <property type="nucleotide sequence ID" value="NZ_JAOCQF010000001.1"/>
</dbReference>
<evidence type="ECO:0000313" key="7">
    <source>
        <dbReference type="Proteomes" id="UP001205601"/>
    </source>
</evidence>
<evidence type="ECO:0000256" key="1">
    <source>
        <dbReference type="ARBA" id="ARBA00001947"/>
    </source>
</evidence>
<keyword evidence="3" id="KW-0378">Hydrolase</keyword>
<dbReference type="CDD" id="cd06252">
    <property type="entry name" value="M14_ASTE_ASPA-like"/>
    <property type="match status" value="1"/>
</dbReference>
<feature type="domain" description="Succinylglutamate desuccinylase/Aspartoacylase catalytic" evidence="5">
    <location>
        <begin position="51"/>
        <end position="239"/>
    </location>
</feature>
<protein>
    <submittedName>
        <fullName evidence="6">Succinylglutamate desuccinylase/aspartoacylase family protein</fullName>
    </submittedName>
</protein>
<keyword evidence="7" id="KW-1185">Reference proteome</keyword>
<comment type="cofactor">
    <cofactor evidence="1">
        <name>Zn(2+)</name>
        <dbReference type="ChEBI" id="CHEBI:29105"/>
    </cofactor>
</comment>
<dbReference type="Proteomes" id="UP001205601">
    <property type="component" value="Unassembled WGS sequence"/>
</dbReference>
<keyword evidence="4" id="KW-0862">Zinc</keyword>
<dbReference type="InterPro" id="IPR055438">
    <property type="entry name" value="AstE_AspA_cat"/>
</dbReference>
<keyword evidence="2" id="KW-0479">Metal-binding</keyword>
<evidence type="ECO:0000256" key="4">
    <source>
        <dbReference type="ARBA" id="ARBA00022833"/>
    </source>
</evidence>
<dbReference type="Pfam" id="PF24827">
    <property type="entry name" value="AstE_AspA_cat"/>
    <property type="match status" value="1"/>
</dbReference>
<name>A0ABT2NJT7_9RHOB</name>
<dbReference type="SUPFAM" id="SSF53187">
    <property type="entry name" value="Zn-dependent exopeptidases"/>
    <property type="match status" value="1"/>
</dbReference>
<evidence type="ECO:0000313" key="6">
    <source>
        <dbReference type="EMBL" id="MCT8329193.1"/>
    </source>
</evidence>
<dbReference type="EMBL" id="JAOCQF010000001">
    <property type="protein sequence ID" value="MCT8329193.1"/>
    <property type="molecule type" value="Genomic_DNA"/>
</dbReference>
<dbReference type="InterPro" id="IPR053138">
    <property type="entry name" value="N-alpha-Ac-DABA_deacetylase"/>
</dbReference>
<organism evidence="6 7">
    <name type="scientific">Albidovulum sediminis</name>
    <dbReference type="NCBI Taxonomy" id="3066345"/>
    <lineage>
        <taxon>Bacteria</taxon>
        <taxon>Pseudomonadati</taxon>
        <taxon>Pseudomonadota</taxon>
        <taxon>Alphaproteobacteria</taxon>
        <taxon>Rhodobacterales</taxon>
        <taxon>Paracoccaceae</taxon>
        <taxon>Albidovulum</taxon>
    </lineage>
</organism>
<evidence type="ECO:0000256" key="2">
    <source>
        <dbReference type="ARBA" id="ARBA00022723"/>
    </source>
</evidence>
<accession>A0ABT2NJT7</accession>
<dbReference type="InterPro" id="IPR043795">
    <property type="entry name" value="N-alpha-Ac-DABA-like"/>
</dbReference>
<sequence length="341" mass="34607">MPFDWSRTRIHCPVDLESPGRRCGHLLLPWSDNSNPLGGHPVPILIAAGAPGPTLLLTAGVHGDEFEGPVALLDLWRGVDPAGLCGRIVVLPALNAPAVRAASRTSPLDGANLNRAFPGDPDGGPTAQIAHMVEAVLMPGSDAAVDLHSGGKASWFHPCALPARAADGTIDAANMALARAFGAPAIWLLGSGNDARSLNGAATRAGVPMIAAELGGGGAIDPALVALAGRGLRRIMAHLGMIDGGPEAENADAGVWETADPALRITAPLDGLVEPLAAAGERVAAGQPVARWLSLAEPDRAPLILTAPRDALVLATGRRGLVAQGEIACQLASAVDGAQGR</sequence>
<reference evidence="7" key="1">
    <citation type="submission" date="2023-07" db="EMBL/GenBank/DDBJ databases">
        <title>Defluviimonas sediminis sp. nov., isolated from mangrove sediment.</title>
        <authorList>
            <person name="Liu L."/>
            <person name="Li J."/>
            <person name="Huang Y."/>
            <person name="Pan J."/>
            <person name="Li M."/>
        </authorList>
    </citation>
    <scope>NUCLEOTIDE SEQUENCE [LARGE SCALE GENOMIC DNA]</scope>
    <source>
        <strain evidence="7">FT324</strain>
    </source>
</reference>
<dbReference type="PANTHER" id="PTHR37326">
    <property type="entry name" value="BLL3975 PROTEIN"/>
    <property type="match status" value="1"/>
</dbReference>
<dbReference type="Gene3D" id="3.40.630.10">
    <property type="entry name" value="Zn peptidases"/>
    <property type="match status" value="1"/>
</dbReference>
<gene>
    <name evidence="6" type="ORF">N5I32_06685</name>
</gene>
<comment type="caution">
    <text evidence="6">The sequence shown here is derived from an EMBL/GenBank/DDBJ whole genome shotgun (WGS) entry which is preliminary data.</text>
</comment>
<evidence type="ECO:0000259" key="5">
    <source>
        <dbReference type="Pfam" id="PF24827"/>
    </source>
</evidence>
<dbReference type="PIRSF" id="PIRSF039012">
    <property type="entry name" value="ASP"/>
    <property type="match status" value="1"/>
</dbReference>
<dbReference type="PANTHER" id="PTHR37326:SF1">
    <property type="entry name" value="BLL3975 PROTEIN"/>
    <property type="match status" value="1"/>
</dbReference>